<evidence type="ECO:0008006" key="4">
    <source>
        <dbReference type="Google" id="ProtNLM"/>
    </source>
</evidence>
<feature type="region of interest" description="Disordered" evidence="1">
    <location>
        <begin position="132"/>
        <end position="190"/>
    </location>
</feature>
<sequence length="190" mass="21629">MKIEEDNQERVWRGILDRVQAQGEPFPTFVAHLLSEFKKLKSPPPEQEQIDLICKHALERYRVALYGKQITSVIDLLMCAHELHSALGPDCRNEPMVQKSKHARDTYCFKCSAPGFTSRNCPNCNVVQTESFPATGNQSGQVSKESRNTNEDMEATTYMDRGEDNQSSVRQKVNFKGGRTFHRGNPPSRR</sequence>
<accession>A0A7J6DJD0</accession>
<dbReference type="EMBL" id="JAAMOB010000001">
    <property type="protein sequence ID" value="KAF4119105.1"/>
    <property type="molecule type" value="Genomic_DNA"/>
</dbReference>
<name>A0A7J6DJD0_9TELE</name>
<proteinExistence type="predicted"/>
<protein>
    <recommendedName>
        <fullName evidence="4">CCHC-type domain-containing protein</fullName>
    </recommendedName>
</protein>
<evidence type="ECO:0000256" key="1">
    <source>
        <dbReference type="SAM" id="MobiDB-lite"/>
    </source>
</evidence>
<reference evidence="2 3" key="1">
    <citation type="submission" date="2020-04" db="EMBL/GenBank/DDBJ databases">
        <title>Chromosome-level genome assembly of a cyprinid fish Onychostoma macrolepis by integration of Nanopore Sequencing, Bionano and Hi-C technology.</title>
        <authorList>
            <person name="Wang D."/>
        </authorList>
    </citation>
    <scope>NUCLEOTIDE SEQUENCE [LARGE SCALE GENOMIC DNA]</scope>
    <source>
        <strain evidence="2">SWU-2019</strain>
        <tissue evidence="2">Muscle</tissue>
    </source>
</reference>
<evidence type="ECO:0000313" key="2">
    <source>
        <dbReference type="EMBL" id="KAF4119105.1"/>
    </source>
</evidence>
<keyword evidence="3" id="KW-1185">Reference proteome</keyword>
<comment type="caution">
    <text evidence="2">The sequence shown here is derived from an EMBL/GenBank/DDBJ whole genome shotgun (WGS) entry which is preliminary data.</text>
</comment>
<evidence type="ECO:0000313" key="3">
    <source>
        <dbReference type="Proteomes" id="UP000579812"/>
    </source>
</evidence>
<dbReference type="Proteomes" id="UP000579812">
    <property type="component" value="Unassembled WGS sequence"/>
</dbReference>
<gene>
    <name evidence="2" type="ORF">G5714_001156</name>
</gene>
<feature type="compositionally biased region" description="Polar residues" evidence="1">
    <location>
        <begin position="132"/>
        <end position="143"/>
    </location>
</feature>
<organism evidence="2 3">
    <name type="scientific">Onychostoma macrolepis</name>
    <dbReference type="NCBI Taxonomy" id="369639"/>
    <lineage>
        <taxon>Eukaryota</taxon>
        <taxon>Metazoa</taxon>
        <taxon>Chordata</taxon>
        <taxon>Craniata</taxon>
        <taxon>Vertebrata</taxon>
        <taxon>Euteleostomi</taxon>
        <taxon>Actinopterygii</taxon>
        <taxon>Neopterygii</taxon>
        <taxon>Teleostei</taxon>
        <taxon>Ostariophysi</taxon>
        <taxon>Cypriniformes</taxon>
        <taxon>Cyprinidae</taxon>
        <taxon>Acrossocheilinae</taxon>
        <taxon>Onychostoma</taxon>
    </lineage>
</organism>
<dbReference type="AlphaFoldDB" id="A0A7J6DJD0"/>